<dbReference type="InterPro" id="IPR029058">
    <property type="entry name" value="AB_hydrolase_fold"/>
</dbReference>
<dbReference type="AlphaFoldDB" id="A0ABD3CQY2"/>
<dbReference type="PANTHER" id="PTHR43039">
    <property type="entry name" value="ESTERASE-RELATED"/>
    <property type="match status" value="1"/>
</dbReference>
<evidence type="ECO:0000259" key="3">
    <source>
        <dbReference type="Pfam" id="PF12697"/>
    </source>
</evidence>
<dbReference type="InterPro" id="IPR000073">
    <property type="entry name" value="AB_hydrolase_1"/>
</dbReference>
<comment type="caution">
    <text evidence="4">The sequence shown here is derived from an EMBL/GenBank/DDBJ whole genome shotgun (WGS) entry which is preliminary data.</text>
</comment>
<evidence type="ECO:0000313" key="4">
    <source>
        <dbReference type="EMBL" id="KAL3632385.1"/>
    </source>
</evidence>
<dbReference type="Pfam" id="PF12697">
    <property type="entry name" value="Abhydrolase_6"/>
    <property type="match status" value="1"/>
</dbReference>
<dbReference type="SUPFAM" id="SSF53474">
    <property type="entry name" value="alpha/beta-Hydrolases"/>
    <property type="match status" value="1"/>
</dbReference>
<reference evidence="5" key="1">
    <citation type="journal article" date="2024" name="IScience">
        <title>Strigolactones Initiate the Formation of Haustorium-like Structures in Castilleja.</title>
        <authorList>
            <person name="Buerger M."/>
            <person name="Peterson D."/>
            <person name="Chory J."/>
        </authorList>
    </citation>
    <scope>NUCLEOTIDE SEQUENCE [LARGE SCALE GENOMIC DNA]</scope>
</reference>
<dbReference type="EMBL" id="JAVIJP010000032">
    <property type="protein sequence ID" value="KAL3632385.1"/>
    <property type="molecule type" value="Genomic_DNA"/>
</dbReference>
<sequence>MATFTNQCVGGLAAALNAHTYGNGSQTIVLSNGYGTDQSVWHYIVPVLAIYFKVLVYDLAFSPNVDPKLYDPVRYSNFSAYAHDLTSILDELDIKESIFVGHSMSAMIGCIAATQRPDLFSHLVLLNGSPRYLNDRGYNGGSTRAQLDSIFNSIKTNYTGWVQSFVPSAIGVNNTAAIQEFKSSLLRWRPQVALHVARTVFLKDNRRVLPYVHVPSTIIQSKEDIFVPKSVPYYIKRKLGGPARVRILKTKGHFPHLTAPSRLLRVLKEIKV</sequence>
<evidence type="ECO:0000256" key="2">
    <source>
        <dbReference type="ARBA" id="ARBA00022801"/>
    </source>
</evidence>
<dbReference type="GO" id="GO:0016787">
    <property type="term" value="F:hydrolase activity"/>
    <property type="evidence" value="ECO:0007669"/>
    <property type="project" value="UniProtKB-KW"/>
</dbReference>
<keyword evidence="5" id="KW-1185">Reference proteome</keyword>
<organism evidence="4 5">
    <name type="scientific">Castilleja foliolosa</name>
    <dbReference type="NCBI Taxonomy" id="1961234"/>
    <lineage>
        <taxon>Eukaryota</taxon>
        <taxon>Viridiplantae</taxon>
        <taxon>Streptophyta</taxon>
        <taxon>Embryophyta</taxon>
        <taxon>Tracheophyta</taxon>
        <taxon>Spermatophyta</taxon>
        <taxon>Magnoliopsida</taxon>
        <taxon>eudicotyledons</taxon>
        <taxon>Gunneridae</taxon>
        <taxon>Pentapetalae</taxon>
        <taxon>asterids</taxon>
        <taxon>lamiids</taxon>
        <taxon>Lamiales</taxon>
        <taxon>Orobanchaceae</taxon>
        <taxon>Pedicularideae</taxon>
        <taxon>Castillejinae</taxon>
        <taxon>Castilleja</taxon>
    </lineage>
</organism>
<accession>A0ABD3CQY2</accession>
<name>A0ABD3CQY2_9LAMI</name>
<feature type="domain" description="AB hydrolase-1" evidence="3">
    <location>
        <begin position="28"/>
        <end position="263"/>
    </location>
</feature>
<evidence type="ECO:0000256" key="1">
    <source>
        <dbReference type="ARBA" id="ARBA00008645"/>
    </source>
</evidence>
<comment type="similarity">
    <text evidence="1">Belongs to the AB hydrolase superfamily.</text>
</comment>
<gene>
    <name evidence="4" type="ORF">CASFOL_025369</name>
</gene>
<evidence type="ECO:0000313" key="5">
    <source>
        <dbReference type="Proteomes" id="UP001632038"/>
    </source>
</evidence>
<dbReference type="Gene3D" id="3.40.50.1820">
    <property type="entry name" value="alpha/beta hydrolase"/>
    <property type="match status" value="1"/>
</dbReference>
<dbReference type="Proteomes" id="UP001632038">
    <property type="component" value="Unassembled WGS sequence"/>
</dbReference>
<keyword evidence="2" id="KW-0378">Hydrolase</keyword>
<dbReference type="FunFam" id="3.40.50.1820:FF:000042">
    <property type="entry name" value="probable strigolactone esterase DAD2"/>
    <property type="match status" value="1"/>
</dbReference>
<proteinExistence type="inferred from homology"/>
<protein>
    <recommendedName>
        <fullName evidence="3">AB hydrolase-1 domain-containing protein</fullName>
    </recommendedName>
</protein>